<dbReference type="EMBL" id="APBQ01000110">
    <property type="protein sequence ID" value="ENY76381.1"/>
    <property type="molecule type" value="Genomic_DNA"/>
</dbReference>
<organism evidence="1 2">
    <name type="scientific">Pseudomonas putida TRO1</name>
    <dbReference type="NCBI Taxonomy" id="1227924"/>
    <lineage>
        <taxon>Bacteria</taxon>
        <taxon>Pseudomonadati</taxon>
        <taxon>Pseudomonadota</taxon>
        <taxon>Gammaproteobacteria</taxon>
        <taxon>Pseudomonadales</taxon>
        <taxon>Pseudomonadaceae</taxon>
        <taxon>Pseudomonas</taxon>
    </lineage>
</organism>
<dbReference type="Proteomes" id="UP000013237">
    <property type="component" value="Unassembled WGS sequence"/>
</dbReference>
<accession>A0AAD2ZT89</accession>
<dbReference type="AlphaFoldDB" id="A0AAD2ZT89"/>
<name>A0AAD2ZT89_PSEPU</name>
<gene>
    <name evidence="1" type="ORF">C206_17469</name>
</gene>
<protein>
    <submittedName>
        <fullName evidence="1">Uncharacterized protein</fullName>
    </submittedName>
</protein>
<evidence type="ECO:0000313" key="1">
    <source>
        <dbReference type="EMBL" id="ENY76381.1"/>
    </source>
</evidence>
<reference evidence="1 2" key="1">
    <citation type="submission" date="2013-02" db="EMBL/GenBank/DDBJ databases">
        <title>Insights into the proteome of triclosan-resistant Pseudomonas putida TRO1, isolated from activated sludge.</title>
        <authorList>
            <person name="Lolas I.B."/>
            <person name="Almeida B."/>
            <person name="Starnawski P.M."/>
            <person name="Soenderkaer M."/>
            <person name="Nielsen K.L."/>
            <person name="Nielsen J.L."/>
        </authorList>
    </citation>
    <scope>NUCLEOTIDE SEQUENCE [LARGE SCALE GENOMIC DNA]</scope>
    <source>
        <strain evidence="1 2">TRO1</strain>
    </source>
</reference>
<comment type="caution">
    <text evidence="1">The sequence shown here is derived from an EMBL/GenBank/DDBJ whole genome shotgun (WGS) entry which is preliminary data.</text>
</comment>
<sequence length="79" mass="8712">MGHAVLHLRQTSFAQRALQGAQMLFPMNCGPPSGKQTADRLDAAPRLAPLAFTDLPHMHRQLSAKITVQILQVMDARTH</sequence>
<evidence type="ECO:0000313" key="2">
    <source>
        <dbReference type="Proteomes" id="UP000013237"/>
    </source>
</evidence>
<proteinExistence type="predicted"/>